<dbReference type="SUPFAM" id="SSF88633">
    <property type="entry name" value="Positive stranded ssRNA viruses"/>
    <property type="match status" value="1"/>
</dbReference>
<dbReference type="InterPro" id="IPR000574">
    <property type="entry name" value="Tymo_coat"/>
</dbReference>
<dbReference type="GO" id="GO:0005198">
    <property type="term" value="F:structural molecule activity"/>
    <property type="evidence" value="ECO:0007669"/>
    <property type="project" value="InterPro"/>
</dbReference>
<dbReference type="Gene3D" id="2.60.120.20">
    <property type="match status" value="1"/>
</dbReference>
<dbReference type="GO" id="GO:0019028">
    <property type="term" value="C:viral capsid"/>
    <property type="evidence" value="ECO:0007669"/>
    <property type="project" value="InterPro"/>
</dbReference>
<evidence type="ECO:0000259" key="4">
    <source>
        <dbReference type="Pfam" id="PF00983"/>
    </source>
</evidence>
<dbReference type="Pfam" id="PF00983">
    <property type="entry name" value="Tymo_coat"/>
    <property type="match status" value="1"/>
</dbReference>
<feature type="region of interest" description="Disordered" evidence="3">
    <location>
        <begin position="20"/>
        <end position="42"/>
    </location>
</feature>
<dbReference type="InterPro" id="IPR029053">
    <property type="entry name" value="Viral_coat"/>
</dbReference>
<protein>
    <submittedName>
        <fullName evidence="5">Capsid protein</fullName>
    </submittedName>
</protein>
<feature type="compositionally biased region" description="Low complexity" evidence="3">
    <location>
        <begin position="20"/>
        <end position="37"/>
    </location>
</feature>
<evidence type="ECO:0000256" key="2">
    <source>
        <dbReference type="ARBA" id="ARBA00022844"/>
    </source>
</evidence>
<reference evidence="5" key="1">
    <citation type="journal article" date="2018" name="Sci. Rep.">
        <title>Viral diversity of Rhipicephalus microplus parasitizing cattle in southern Brazil.</title>
        <authorList>
            <person name="Souza W.M."/>
            <person name="Fumagalli M.J."/>
            <person name="Torres Carrasco A.O."/>
            <person name="Romeiro M.F."/>
            <person name="Modha S."/>
            <person name="Seki M.C."/>
            <person name="Gheller J.M."/>
            <person name="Daffre S."/>
            <person name="Nunes M.R."/>
            <person name="Murcia P.R."/>
            <person name="Acrani G.O."/>
            <person name="Figueiredo L.T."/>
        </authorList>
    </citation>
    <scope>NUCLEOTIDE SEQUENCE</scope>
    <source>
        <strain evidence="5">GTV-like3_1</strain>
    </source>
</reference>
<evidence type="ECO:0000256" key="1">
    <source>
        <dbReference type="ARBA" id="ARBA00004328"/>
    </source>
</evidence>
<evidence type="ECO:0000256" key="3">
    <source>
        <dbReference type="SAM" id="MobiDB-lite"/>
    </source>
</evidence>
<comment type="subcellular location">
    <subcellularLocation>
        <location evidence="1">Virion</location>
    </subcellularLocation>
</comment>
<proteinExistence type="predicted"/>
<organism evidence="5">
    <name type="scientific">Guarapuava tymovirus-like 3</name>
    <dbReference type="NCBI Taxonomy" id="2487754"/>
    <lineage>
        <taxon>Viruses</taxon>
        <taxon>Riboviria</taxon>
        <taxon>Orthornavirae</taxon>
        <taxon>Kitrinoviricota</taxon>
        <taxon>Alsuviricetes</taxon>
        <taxon>Tymovirales</taxon>
    </lineage>
</organism>
<evidence type="ECO:0000313" key="5">
    <source>
        <dbReference type="EMBL" id="AYV61008.1"/>
    </source>
</evidence>
<keyword evidence="2" id="KW-0946">Virion</keyword>
<name>A0A3G4YIE3_9VIRU</name>
<accession>A0A3G4YIE3</accession>
<feature type="domain" description="Tymovirus coat protein" evidence="4">
    <location>
        <begin position="59"/>
        <end position="224"/>
    </location>
</feature>
<sequence>MMELLLDAIAPLLTRSIPATTPTAAPSNPASEPSANTEVTPAAPQSNAIVASTARIPATPSLVASPLSRDPSIKIPFQFALGTIGSQDDKGIDYVFASIPQFVKLVAPYRRARLCSLEAVLEPLVPLHDGYSVILCWTQANNVVTGADALAVPGAQLFSVTSYAVLAQSQILPAPLHALNPMVKDSVTYTDSPRLHLSPFKLDNPGSALLVLRGILEVSSPALVANT</sequence>
<dbReference type="EMBL" id="MH155884">
    <property type="protein sequence ID" value="AYV61008.1"/>
    <property type="molecule type" value="Genomic_RNA"/>
</dbReference>